<dbReference type="STRING" id="357750.A0A2S6C9U9"/>
<name>A0A2S6C9U9_9PEZI</name>
<comment type="catalytic activity">
    <reaction evidence="1">
        <text>4-demethylwyosine(37) in tRNA(Phe) + S-adenosyl-L-methionine = 4-demethyl-7-[(3S)-3-amino-3-carboxypropyl]wyosine(37) in tRNA(Phe) + S-methyl-5'-thioadenosine + H(+)</text>
        <dbReference type="Rhea" id="RHEA:36355"/>
        <dbReference type="Rhea" id="RHEA-COMP:10164"/>
        <dbReference type="Rhea" id="RHEA-COMP:10378"/>
        <dbReference type="ChEBI" id="CHEBI:15378"/>
        <dbReference type="ChEBI" id="CHEBI:17509"/>
        <dbReference type="ChEBI" id="CHEBI:59789"/>
        <dbReference type="ChEBI" id="CHEBI:64315"/>
        <dbReference type="ChEBI" id="CHEBI:73550"/>
        <dbReference type="EC" id="2.5.1.114"/>
    </reaction>
</comment>
<accession>A0A2S6C9U9</accession>
<organism evidence="4 5">
    <name type="scientific">Cercospora berteroae</name>
    <dbReference type="NCBI Taxonomy" id="357750"/>
    <lineage>
        <taxon>Eukaryota</taxon>
        <taxon>Fungi</taxon>
        <taxon>Dikarya</taxon>
        <taxon>Ascomycota</taxon>
        <taxon>Pezizomycotina</taxon>
        <taxon>Dothideomycetes</taxon>
        <taxon>Dothideomycetidae</taxon>
        <taxon>Mycosphaerellales</taxon>
        <taxon>Mycosphaerellaceae</taxon>
        <taxon>Cercospora</taxon>
    </lineage>
</organism>
<dbReference type="EMBL" id="PNEN01000516">
    <property type="protein sequence ID" value="PPJ56514.1"/>
    <property type="molecule type" value="Genomic_DNA"/>
</dbReference>
<dbReference type="PANTHER" id="PTHR23245">
    <property type="entry name" value="TRNA METHYLTRANSFERASE"/>
    <property type="match status" value="1"/>
</dbReference>
<feature type="domain" description="SAM-dependent methyltransferase TRM5/TYW2-type" evidence="3">
    <location>
        <begin position="67"/>
        <end position="390"/>
    </location>
</feature>
<dbReference type="UniPathway" id="UPA00375"/>
<dbReference type="GO" id="GO:0005737">
    <property type="term" value="C:cytoplasm"/>
    <property type="evidence" value="ECO:0007669"/>
    <property type="project" value="UniProtKB-SubCell"/>
</dbReference>
<keyword evidence="5" id="KW-1185">Reference proteome</keyword>
<comment type="subcellular location">
    <subcellularLocation>
        <location evidence="2">Cytoplasm</location>
    </subcellularLocation>
</comment>
<dbReference type="CDD" id="cd02440">
    <property type="entry name" value="AdoMet_MTases"/>
    <property type="match status" value="1"/>
</dbReference>
<dbReference type="GO" id="GO:0030488">
    <property type="term" value="P:tRNA methylation"/>
    <property type="evidence" value="ECO:0007669"/>
    <property type="project" value="TreeGrafter"/>
</dbReference>
<dbReference type="SUPFAM" id="SSF53335">
    <property type="entry name" value="S-adenosyl-L-methionine-dependent methyltransferases"/>
    <property type="match status" value="1"/>
</dbReference>
<sequence length="392" mass="44197">MSGLDRAFQAWRDHHNFASDASTALWKKLSRSHTIYGDLLIFPYNALSGPEWQPLQPLAPSILDDLWQRICKECKTTHIASNKPIPPQNEDSTRSENILRAPVNFTPIFGDFGPETASDPPTEEDFAKAFWVTAKQNGIYQTWAPRWTMFSRGNISEKARLLTLPSVVRASEDAKQACDEGDENWKAGFDVVDLYAGIGYFTFSYVKAGARRVFCWDLNPWSVEGMVRGARRNKWEVEVFARRKGTDGGDKAAVEVMGKSNAKILVFNETNEMAPHRLRATSRYSRLNIRHVNLGMLPSSREALELAAAFVSLKPKGWLHIHENFLVEEIVEKSEETRKEFERILLGSGNPHLVNLGDGQKLKVEIEHINKLKSYAPGVMHCVIDIAVKVTG</sequence>
<dbReference type="InterPro" id="IPR026274">
    <property type="entry name" value="tRNA_wybutosine_synth_prot_2"/>
</dbReference>
<dbReference type="OrthoDB" id="2387925at2759"/>
<evidence type="ECO:0000256" key="1">
    <source>
        <dbReference type="ARBA" id="ARBA00049400"/>
    </source>
</evidence>
<dbReference type="GO" id="GO:0031591">
    <property type="term" value="P:wybutosine biosynthetic process"/>
    <property type="evidence" value="ECO:0007669"/>
    <property type="project" value="InterPro"/>
</dbReference>
<reference evidence="5" key="1">
    <citation type="journal article" date="2017" name="bioRxiv">
        <title>Conservation of a gene cluster reveals novel cercosporin biosynthetic mechanisms and extends production to the genus Colletotrichum.</title>
        <authorList>
            <person name="de Jonge R."/>
            <person name="Ebert M.K."/>
            <person name="Huitt-Roehl C.R."/>
            <person name="Pal P."/>
            <person name="Suttle J.C."/>
            <person name="Spanner R.E."/>
            <person name="Neubauer J.D."/>
            <person name="Jurick W.M.II."/>
            <person name="Stott K.A."/>
            <person name="Secor G.A."/>
            <person name="Thomma B.P.H.J."/>
            <person name="Van de Peer Y."/>
            <person name="Townsend C.A."/>
            <person name="Bolton M.D."/>
        </authorList>
    </citation>
    <scope>NUCLEOTIDE SEQUENCE [LARGE SCALE GENOMIC DNA]</scope>
    <source>
        <strain evidence="5">CBS538.71</strain>
    </source>
</reference>
<dbReference type="GO" id="GO:0008175">
    <property type="term" value="F:tRNA methyltransferase activity"/>
    <property type="evidence" value="ECO:0007669"/>
    <property type="project" value="TreeGrafter"/>
</dbReference>
<comment type="similarity">
    <text evidence="2">Belongs to the class I-like SAM-binding methyltransferase superfamily. TRM5/TYW2 family.</text>
</comment>
<comment type="caution">
    <text evidence="4">The sequence shown here is derived from an EMBL/GenBank/DDBJ whole genome shotgun (WGS) entry which is preliminary data.</text>
</comment>
<dbReference type="AlphaFoldDB" id="A0A2S6C9U9"/>
<comment type="pathway">
    <text evidence="2">tRNA modification; wybutosine-tRNA(Phe) biosynthesis.</text>
</comment>
<evidence type="ECO:0000313" key="4">
    <source>
        <dbReference type="EMBL" id="PPJ56514.1"/>
    </source>
</evidence>
<dbReference type="Proteomes" id="UP000237631">
    <property type="component" value="Unassembled WGS sequence"/>
</dbReference>
<evidence type="ECO:0000256" key="2">
    <source>
        <dbReference type="PIRNR" id="PIRNR038972"/>
    </source>
</evidence>
<dbReference type="PANTHER" id="PTHR23245:SF25">
    <property type="entry name" value="TRNA WYBUTOSINE-SYNTHESIZING PROTEIN 2 HOMOLOG"/>
    <property type="match status" value="1"/>
</dbReference>
<comment type="function">
    <text evidence="2">S-adenosyl-L-methionine-dependent transferase that acts as a component of the wybutosine biosynthesis pathway. Wybutosine is a hyper modified guanosine with a tricyclic base found at the 3'-position adjacent to the anticodon of eukaryotic phenylalanine tRNA. Catalyzes the transfer of the alpha-amino-alpha-carboxypropyl (acp) group from S-adenosyl-L-methionine to the C-7 position of 4-demethylwyosine (imG-14) to produce wybutosine-86.</text>
</comment>
<gene>
    <name evidence="4" type="ORF">CBER1_03935</name>
</gene>
<evidence type="ECO:0000259" key="3">
    <source>
        <dbReference type="PROSITE" id="PS51684"/>
    </source>
</evidence>
<keyword evidence="2" id="KW-0963">Cytoplasm</keyword>
<dbReference type="Gene3D" id="3.40.50.150">
    <property type="entry name" value="Vaccinia Virus protein VP39"/>
    <property type="match status" value="1"/>
</dbReference>
<dbReference type="PIRSF" id="PIRSF038972">
    <property type="entry name" value="Trm12"/>
    <property type="match status" value="1"/>
</dbReference>
<keyword evidence="2" id="KW-0808">Transferase</keyword>
<dbReference type="PROSITE" id="PS51684">
    <property type="entry name" value="SAM_MT_TRM5_TYW2"/>
    <property type="match status" value="1"/>
</dbReference>
<dbReference type="GO" id="GO:0102522">
    <property type="term" value="F:tRNA 4-demethylwyosine alpha-amino-alpha-carboxypropyltransferase activity"/>
    <property type="evidence" value="ECO:0007669"/>
    <property type="project" value="UniProtKB-EC"/>
</dbReference>
<evidence type="ECO:0000313" key="5">
    <source>
        <dbReference type="Proteomes" id="UP000237631"/>
    </source>
</evidence>
<proteinExistence type="inferred from homology"/>
<keyword evidence="2" id="KW-0949">S-adenosyl-L-methionine</keyword>
<dbReference type="InterPro" id="IPR030382">
    <property type="entry name" value="MeTrfase_TRM5/TYW2"/>
</dbReference>
<dbReference type="InterPro" id="IPR029063">
    <property type="entry name" value="SAM-dependent_MTases_sf"/>
</dbReference>
<protein>
    <recommendedName>
        <fullName evidence="2">tRNA wybutosine-synthesizing protein 2</fullName>
        <shortName evidence="2">tRNA-yW-synthesizing protein 2</shortName>
    </recommendedName>
    <alternativeName>
        <fullName evidence="2">tRNA(Phe) (4-demethylwyosine(37)-C(7)) aminocarboxypropyltransferase</fullName>
    </alternativeName>
</protein>
<keyword evidence="2" id="KW-0819">tRNA processing</keyword>
<dbReference type="GO" id="GO:0008757">
    <property type="term" value="F:S-adenosylmethionine-dependent methyltransferase activity"/>
    <property type="evidence" value="ECO:0007669"/>
    <property type="project" value="InterPro"/>
</dbReference>